<evidence type="ECO:0000256" key="2">
    <source>
        <dbReference type="ARBA" id="ARBA00022723"/>
    </source>
</evidence>
<feature type="compositionally biased region" description="Basic and acidic residues" evidence="5">
    <location>
        <begin position="237"/>
        <end position="247"/>
    </location>
</feature>
<dbReference type="GO" id="GO:0008270">
    <property type="term" value="F:zinc ion binding"/>
    <property type="evidence" value="ECO:0007669"/>
    <property type="project" value="UniProtKB-KW"/>
</dbReference>
<dbReference type="PANTHER" id="PTHR46395">
    <property type="entry name" value="ADP-RIBOSYLATION FACTOR GTPASE-ACTIVATING PROTEIN 1"/>
    <property type="match status" value="1"/>
</dbReference>
<organism evidence="6 7">
    <name type="scientific">Candidula unifasciata</name>
    <dbReference type="NCBI Taxonomy" id="100452"/>
    <lineage>
        <taxon>Eukaryota</taxon>
        <taxon>Metazoa</taxon>
        <taxon>Spiralia</taxon>
        <taxon>Lophotrochozoa</taxon>
        <taxon>Mollusca</taxon>
        <taxon>Gastropoda</taxon>
        <taxon>Heterobranchia</taxon>
        <taxon>Euthyneura</taxon>
        <taxon>Panpulmonata</taxon>
        <taxon>Eupulmonata</taxon>
        <taxon>Stylommatophora</taxon>
        <taxon>Helicina</taxon>
        <taxon>Helicoidea</taxon>
        <taxon>Geomitridae</taxon>
        <taxon>Candidula</taxon>
    </lineage>
</organism>
<dbReference type="GO" id="GO:0000139">
    <property type="term" value="C:Golgi membrane"/>
    <property type="evidence" value="ECO:0007669"/>
    <property type="project" value="TreeGrafter"/>
</dbReference>
<feature type="compositionally biased region" description="Low complexity" evidence="5">
    <location>
        <begin position="193"/>
        <end position="209"/>
    </location>
</feature>
<keyword evidence="7" id="KW-1185">Reference proteome</keyword>
<evidence type="ECO:0000256" key="1">
    <source>
        <dbReference type="ARBA" id="ARBA00022468"/>
    </source>
</evidence>
<feature type="region of interest" description="Disordered" evidence="5">
    <location>
        <begin position="169"/>
        <end position="301"/>
    </location>
</feature>
<name>A0A8S3Z0Z4_9EUPU</name>
<evidence type="ECO:0000313" key="6">
    <source>
        <dbReference type="EMBL" id="CAG5123167.1"/>
    </source>
</evidence>
<keyword evidence="3" id="KW-0863">Zinc-finger</keyword>
<dbReference type="GO" id="GO:0032012">
    <property type="term" value="P:regulation of ARF protein signal transduction"/>
    <property type="evidence" value="ECO:0007669"/>
    <property type="project" value="TreeGrafter"/>
</dbReference>
<sequence>HLPPSQGGRYTGFGNTPVEQKRDDFLDNTLSSLSSGWSTFALSATKFASVATEKATQLASTTAKKTKELSSTVSESVIKPTADKVNSVSVFQTVCVLNSLSLFQVRDGNLLNEVGTSMSGFASKLTAAGTKGWKDLQSLWGEPKTTLTSADTSPGEKSSLLGKTAYTSGEEASKNQLLEDEDESWGQWGQGGDWSSSKASSKANNSDWSAGNDDDLEAWLNDDTSSLSRPSKSKTKPKNDDDWDSWKTTESSKSSSSSRGKKKSSNKTSGISSSEGWDDADWSGGFVSTSTSKPTEPLVENLLGLDSGTSVAKSAAGDGWDNEVWAADGEDTDDWQTLELTGNSKQTR</sequence>
<keyword evidence="4" id="KW-0862">Zinc</keyword>
<feature type="non-terminal residue" evidence="6">
    <location>
        <position position="348"/>
    </location>
</feature>
<keyword evidence="2" id="KW-0479">Metal-binding</keyword>
<comment type="caution">
    <text evidence="6">The sequence shown here is derived from an EMBL/GenBank/DDBJ whole genome shotgun (WGS) entry which is preliminary data.</text>
</comment>
<dbReference type="OrthoDB" id="983479at2759"/>
<dbReference type="Proteomes" id="UP000678393">
    <property type="component" value="Unassembled WGS sequence"/>
</dbReference>
<proteinExistence type="predicted"/>
<feature type="region of interest" description="Disordered" evidence="5">
    <location>
        <begin position="328"/>
        <end position="348"/>
    </location>
</feature>
<evidence type="ECO:0000256" key="4">
    <source>
        <dbReference type="ARBA" id="ARBA00022833"/>
    </source>
</evidence>
<evidence type="ECO:0008006" key="8">
    <source>
        <dbReference type="Google" id="ProtNLM"/>
    </source>
</evidence>
<protein>
    <recommendedName>
        <fullName evidence="8">ADP-ribosylation factor GTPase-activating protein 1</fullName>
    </recommendedName>
</protein>
<dbReference type="GO" id="GO:0030100">
    <property type="term" value="P:regulation of endocytosis"/>
    <property type="evidence" value="ECO:0007669"/>
    <property type="project" value="TreeGrafter"/>
</dbReference>
<evidence type="ECO:0000256" key="3">
    <source>
        <dbReference type="ARBA" id="ARBA00022771"/>
    </source>
</evidence>
<dbReference type="EMBL" id="CAJHNH020001458">
    <property type="protein sequence ID" value="CAG5123167.1"/>
    <property type="molecule type" value="Genomic_DNA"/>
</dbReference>
<reference evidence="6" key="1">
    <citation type="submission" date="2021-04" db="EMBL/GenBank/DDBJ databases">
        <authorList>
            <consortium name="Molecular Ecology Group"/>
        </authorList>
    </citation>
    <scope>NUCLEOTIDE SEQUENCE</scope>
</reference>
<evidence type="ECO:0000256" key="5">
    <source>
        <dbReference type="SAM" id="MobiDB-lite"/>
    </source>
</evidence>
<dbReference type="GO" id="GO:0005096">
    <property type="term" value="F:GTPase activator activity"/>
    <property type="evidence" value="ECO:0007669"/>
    <property type="project" value="UniProtKB-KW"/>
</dbReference>
<gene>
    <name evidence="6" type="ORF">CUNI_LOCUS8725</name>
</gene>
<dbReference type="PANTHER" id="PTHR46395:SF1">
    <property type="entry name" value="ADP-RIBOSYLATION FACTOR GTPASE-ACTIVATING PROTEIN 1"/>
    <property type="match status" value="1"/>
</dbReference>
<accession>A0A8S3Z0Z4</accession>
<keyword evidence="1" id="KW-0343">GTPase activation</keyword>
<feature type="compositionally biased region" description="Polar residues" evidence="5">
    <location>
        <begin position="338"/>
        <end position="348"/>
    </location>
</feature>
<evidence type="ECO:0000313" key="7">
    <source>
        <dbReference type="Proteomes" id="UP000678393"/>
    </source>
</evidence>
<dbReference type="AlphaFoldDB" id="A0A8S3Z0Z4"/>
<feature type="compositionally biased region" description="Low complexity" evidence="5">
    <location>
        <begin position="248"/>
        <end position="258"/>
    </location>
</feature>